<keyword evidence="1" id="KW-0472">Membrane</keyword>
<reference evidence="2 3" key="1">
    <citation type="submission" date="2011-11" db="EMBL/GenBank/DDBJ databases">
        <title>The Noncontiguous Finished genome of Desulfosporosinus youngiae DSM 17734.</title>
        <authorList>
            <consortium name="US DOE Joint Genome Institute (JGI-PGF)"/>
            <person name="Lucas S."/>
            <person name="Han J."/>
            <person name="Lapidus A."/>
            <person name="Cheng J.-F."/>
            <person name="Goodwin L."/>
            <person name="Pitluck S."/>
            <person name="Peters L."/>
            <person name="Ovchinnikova G."/>
            <person name="Lu M."/>
            <person name="Land M.L."/>
            <person name="Hauser L."/>
            <person name="Pester M."/>
            <person name="Spring S."/>
            <person name="Ollivier B."/>
            <person name="Rattei T."/>
            <person name="Klenk H.-P."/>
            <person name="Wagner M."/>
            <person name="Loy A."/>
            <person name="Woyke T.J."/>
        </authorList>
    </citation>
    <scope>NUCLEOTIDE SEQUENCE [LARGE SCALE GENOMIC DNA]</scope>
    <source>
        <strain evidence="2 3">DSM 17734</strain>
    </source>
</reference>
<evidence type="ECO:0000313" key="3">
    <source>
        <dbReference type="Proteomes" id="UP000005104"/>
    </source>
</evidence>
<evidence type="ECO:0000313" key="2">
    <source>
        <dbReference type="EMBL" id="EHQ91905.1"/>
    </source>
</evidence>
<sequence length="251" mass="28113">MIMDNNGVKDWNVLDEYNVVINKSIKRRLIRVGSYVLKGITTALFVTVLTLFAGILWSALELGGPSISQLLDIGLLASCLIGGYRTAKESKLWFMGGAAGAGYVIVGTLLLALFLPIRGVGFIQVLIEGTLIGLVAGVFGAGKKSVVSQSHFTPSYVGFDKNERDSGAFEWDTEEFVPKTNAARQNWLESSEDEFEESREIKRDMAENDVVEWPWDRKTKNKIITREPKQVQNDLVAWDKQEEPPKPWWEE</sequence>
<proteinExistence type="predicted"/>
<feature type="transmembrane region" description="Helical" evidence="1">
    <location>
        <begin position="92"/>
        <end position="115"/>
    </location>
</feature>
<dbReference type="EMBL" id="CM001441">
    <property type="protein sequence ID" value="EHQ91905.1"/>
    <property type="molecule type" value="Genomic_DNA"/>
</dbReference>
<accession>H5XZZ6</accession>
<protein>
    <submittedName>
        <fullName evidence="2">Uncharacterized protein</fullName>
    </submittedName>
</protein>
<gene>
    <name evidence="2" type="ORF">DesyoDRAFT_4965</name>
</gene>
<evidence type="ECO:0000256" key="1">
    <source>
        <dbReference type="SAM" id="Phobius"/>
    </source>
</evidence>
<keyword evidence="1" id="KW-1133">Transmembrane helix</keyword>
<organism evidence="2 3">
    <name type="scientific">Desulfosporosinus youngiae DSM 17734</name>
    <dbReference type="NCBI Taxonomy" id="768710"/>
    <lineage>
        <taxon>Bacteria</taxon>
        <taxon>Bacillati</taxon>
        <taxon>Bacillota</taxon>
        <taxon>Clostridia</taxon>
        <taxon>Eubacteriales</taxon>
        <taxon>Desulfitobacteriaceae</taxon>
        <taxon>Desulfosporosinus</taxon>
    </lineage>
</organism>
<keyword evidence="3" id="KW-1185">Reference proteome</keyword>
<dbReference type="eggNOG" id="ENOG50332CE">
    <property type="taxonomic scope" value="Bacteria"/>
</dbReference>
<dbReference type="HOGENOM" id="CLU_087227_0_0_9"/>
<dbReference type="STRING" id="768710.DesyoDRAFT_4965"/>
<name>H5XZZ6_9FIRM</name>
<feature type="transmembrane region" description="Helical" evidence="1">
    <location>
        <begin position="121"/>
        <end position="141"/>
    </location>
</feature>
<feature type="transmembrane region" description="Helical" evidence="1">
    <location>
        <begin position="35"/>
        <end position="60"/>
    </location>
</feature>
<dbReference type="AlphaFoldDB" id="H5XZZ6"/>
<feature type="transmembrane region" description="Helical" evidence="1">
    <location>
        <begin position="66"/>
        <end position="85"/>
    </location>
</feature>
<keyword evidence="1" id="KW-0812">Transmembrane</keyword>
<dbReference type="Proteomes" id="UP000005104">
    <property type="component" value="Chromosome"/>
</dbReference>